<dbReference type="GO" id="GO:0008289">
    <property type="term" value="F:lipid binding"/>
    <property type="evidence" value="ECO:0007669"/>
    <property type="project" value="InterPro"/>
</dbReference>
<dbReference type="InterPro" id="IPR002913">
    <property type="entry name" value="START_lipid-bd_dom"/>
</dbReference>
<dbReference type="PANTHER" id="PTHR19308:SF8">
    <property type="entry name" value="STAR-RELATED LIPID TRANSFER PROTEIN 7, MITOCHONDRIAL"/>
    <property type="match status" value="1"/>
</dbReference>
<reference evidence="9 10" key="1">
    <citation type="submission" date="2019-04" db="EMBL/GenBank/DDBJ databases">
        <authorList>
            <consortium name="Wellcome Sanger Institute Data Sharing"/>
        </authorList>
    </citation>
    <scope>NUCLEOTIDE SEQUENCE [LARGE SCALE GENOMIC DNA]</scope>
</reference>
<evidence type="ECO:0000256" key="1">
    <source>
        <dbReference type="ARBA" id="ARBA00004173"/>
    </source>
</evidence>
<proteinExistence type="predicted"/>
<feature type="domain" description="START" evidence="8">
    <location>
        <begin position="125"/>
        <end position="314"/>
    </location>
</feature>
<evidence type="ECO:0000256" key="7">
    <source>
        <dbReference type="ARBA" id="ARBA00079053"/>
    </source>
</evidence>
<evidence type="ECO:0000313" key="9">
    <source>
        <dbReference type="Ensembl" id="ENSSFOP00015075020.1"/>
    </source>
</evidence>
<keyword evidence="4" id="KW-0496">Mitochondrion</keyword>
<organism evidence="9 10">
    <name type="scientific">Scleropages formosus</name>
    <name type="common">Asian bonytongue</name>
    <name type="synonym">Osteoglossum formosum</name>
    <dbReference type="NCBI Taxonomy" id="113540"/>
    <lineage>
        <taxon>Eukaryota</taxon>
        <taxon>Metazoa</taxon>
        <taxon>Chordata</taxon>
        <taxon>Craniata</taxon>
        <taxon>Vertebrata</taxon>
        <taxon>Euteleostomi</taxon>
        <taxon>Actinopterygii</taxon>
        <taxon>Neopterygii</taxon>
        <taxon>Teleostei</taxon>
        <taxon>Osteoglossocephala</taxon>
        <taxon>Osteoglossomorpha</taxon>
        <taxon>Osteoglossiformes</taxon>
        <taxon>Osteoglossidae</taxon>
        <taxon>Scleropages</taxon>
    </lineage>
</organism>
<evidence type="ECO:0000256" key="5">
    <source>
        <dbReference type="ARBA" id="ARBA00053168"/>
    </source>
</evidence>
<keyword evidence="2" id="KW-0809">Transit peptide</keyword>
<comment type="function">
    <text evidence="5">May play a protective role in mucosal tissues by preventing exaggerated allergic responses.</text>
</comment>
<dbReference type="Proteomes" id="UP000694397">
    <property type="component" value="Chromosome 6"/>
</dbReference>
<dbReference type="GO" id="GO:0005739">
    <property type="term" value="C:mitochondrion"/>
    <property type="evidence" value="ECO:0007669"/>
    <property type="project" value="UniProtKB-SubCell"/>
</dbReference>
<dbReference type="Pfam" id="PF01852">
    <property type="entry name" value="START"/>
    <property type="match status" value="1"/>
</dbReference>
<keyword evidence="10" id="KW-1185">Reference proteome</keyword>
<dbReference type="Gene3D" id="3.30.530.20">
    <property type="match status" value="1"/>
</dbReference>
<evidence type="ECO:0000313" key="10">
    <source>
        <dbReference type="Proteomes" id="UP000694397"/>
    </source>
</evidence>
<comment type="subcellular location">
    <subcellularLocation>
        <location evidence="1">Mitochondrion</location>
    </subcellularLocation>
</comment>
<dbReference type="InterPro" id="IPR041949">
    <property type="entry name" value="START_STARD7"/>
</dbReference>
<dbReference type="AlphaFoldDB" id="A0A8C9WHG2"/>
<dbReference type="InterPro" id="IPR023393">
    <property type="entry name" value="START-like_dom_sf"/>
</dbReference>
<gene>
    <name evidence="9" type="primary">STARD7</name>
    <name evidence="9" type="synonym">stard7</name>
</gene>
<evidence type="ECO:0000256" key="3">
    <source>
        <dbReference type="ARBA" id="ARBA00023054"/>
    </source>
</evidence>
<sequence>MRRQASQWRCSSLWVFGGCSGMVSILANQCSFVTGQRVRRAWQMGELYSSLYSERSRWSLASALWRRFQSRHAGAGKLVAALAGVFMWEEEKIREEELRRSASELQAMEGMKSQNLSRVVPGNVDAGWEIVMEKKNFWLWRRPILNSHLYEYRVLGTYTDITPRQFFNVQLDTEYRKKWDSLVIKLDVVDRDVSTGSEVVYWATHFPYPMYSRDYVYVRRYDVDLENNLMVLVSRAVEHPYVPETTDFVRVRSYQSRMVIRPHKSFDENGFDYLLTYCDDPQTAFPRYCVSWMVSSGMPDFLEKLHAAALRARNQEVGIRDYAGVKTKERLTGDAAHTGAPGQMEYA</sequence>
<dbReference type="CDD" id="cd08911">
    <property type="entry name" value="START_STARD7-like"/>
    <property type="match status" value="1"/>
</dbReference>
<dbReference type="PROSITE" id="PS50848">
    <property type="entry name" value="START"/>
    <property type="match status" value="1"/>
</dbReference>
<dbReference type="SMART" id="SM00234">
    <property type="entry name" value="START"/>
    <property type="match status" value="1"/>
</dbReference>
<dbReference type="GeneTree" id="ENSGT00940000157856"/>
<keyword evidence="3" id="KW-0175">Coiled coil</keyword>
<dbReference type="PANTHER" id="PTHR19308">
    <property type="entry name" value="PHOSPHATIDYLCHOLINE TRANSFER PROTEIN"/>
    <property type="match status" value="1"/>
</dbReference>
<name>A0A8C9WHG2_SCLFO</name>
<evidence type="ECO:0000259" key="8">
    <source>
        <dbReference type="PROSITE" id="PS50848"/>
    </source>
</evidence>
<dbReference type="Ensembl" id="ENSSFOT00015075104.1">
    <property type="protein sequence ID" value="ENSSFOP00015075020.1"/>
    <property type="gene ID" value="ENSSFOG00015031749.1"/>
</dbReference>
<dbReference type="FunFam" id="3.30.530.20:FF:000016">
    <property type="entry name" value="StAR-related lipid transfer protein 7, mitochondrial"/>
    <property type="match status" value="1"/>
</dbReference>
<reference evidence="9" key="2">
    <citation type="submission" date="2025-08" db="UniProtKB">
        <authorList>
            <consortium name="Ensembl"/>
        </authorList>
    </citation>
    <scope>IDENTIFICATION</scope>
</reference>
<evidence type="ECO:0000256" key="2">
    <source>
        <dbReference type="ARBA" id="ARBA00022946"/>
    </source>
</evidence>
<evidence type="ECO:0000256" key="4">
    <source>
        <dbReference type="ARBA" id="ARBA00023128"/>
    </source>
</evidence>
<protein>
    <recommendedName>
        <fullName evidence="6">StAR-related lipid transfer protein 7, mitochondrial</fullName>
    </recommendedName>
    <alternativeName>
        <fullName evidence="7">START domain-containing protein 7</fullName>
    </alternativeName>
</protein>
<dbReference type="InterPro" id="IPR051213">
    <property type="entry name" value="START_lipid_transfer"/>
</dbReference>
<evidence type="ECO:0000256" key="6">
    <source>
        <dbReference type="ARBA" id="ARBA00069252"/>
    </source>
</evidence>
<dbReference type="SUPFAM" id="SSF55961">
    <property type="entry name" value="Bet v1-like"/>
    <property type="match status" value="1"/>
</dbReference>
<accession>A0A8C9WHG2</accession>
<reference evidence="9" key="3">
    <citation type="submission" date="2025-09" db="UniProtKB">
        <authorList>
            <consortium name="Ensembl"/>
        </authorList>
    </citation>
    <scope>IDENTIFICATION</scope>
</reference>